<dbReference type="GO" id="GO:0043565">
    <property type="term" value="F:sequence-specific DNA binding"/>
    <property type="evidence" value="ECO:0007669"/>
    <property type="project" value="TreeGrafter"/>
</dbReference>
<dbReference type="InterPro" id="IPR052715">
    <property type="entry name" value="RAYT_transposase"/>
</dbReference>
<feature type="domain" description="Transposase IS200-like" evidence="1">
    <location>
        <begin position="23"/>
        <end position="136"/>
    </location>
</feature>
<protein>
    <recommendedName>
        <fullName evidence="1">Transposase IS200-like domain-containing protein</fullName>
    </recommendedName>
</protein>
<dbReference type="InterPro" id="IPR002686">
    <property type="entry name" value="Transposase_17"/>
</dbReference>
<dbReference type="EMBL" id="CP034928">
    <property type="protein sequence ID" value="QAA77244.1"/>
    <property type="molecule type" value="Genomic_DNA"/>
</dbReference>
<gene>
    <name evidence="2" type="ORF">BIP78_1478</name>
</gene>
<dbReference type="SMART" id="SM01321">
    <property type="entry name" value="Y1_Tnp"/>
    <property type="match status" value="1"/>
</dbReference>
<dbReference type="PANTHER" id="PTHR36966:SF1">
    <property type="entry name" value="REP-ASSOCIATED TYROSINE TRANSPOSASE"/>
    <property type="match status" value="1"/>
</dbReference>
<dbReference type="InterPro" id="IPR036515">
    <property type="entry name" value="Transposase_17_sf"/>
</dbReference>
<proteinExistence type="predicted"/>
<evidence type="ECO:0000313" key="3">
    <source>
        <dbReference type="Proteomes" id="UP000287233"/>
    </source>
</evidence>
<sequence>MDERPKTFGRRRSLRLKDFDYRLPGPYHVVFGTFNRQPLLCDASLRGALADELARVATVMSTTVYAYCFMPDHAHLLVSLPGGVELSRFVQRFKGCSTRVFWRHGGTGGLWQRGFYDHIVRAEEDVRGLARYILANPVRRGLVEDLRHYVGGGSLVFPLEEL</sequence>
<dbReference type="PANTHER" id="PTHR36966">
    <property type="entry name" value="REP-ASSOCIATED TYROSINE TRANSPOSASE"/>
    <property type="match status" value="1"/>
</dbReference>
<dbReference type="Proteomes" id="UP000287233">
    <property type="component" value="Chromosome"/>
</dbReference>
<dbReference type="SUPFAM" id="SSF143422">
    <property type="entry name" value="Transposase IS200-like"/>
    <property type="match status" value="1"/>
</dbReference>
<dbReference type="KEGG" id="bih:BIP78_1478"/>
<evidence type="ECO:0000259" key="1">
    <source>
        <dbReference type="SMART" id="SM01321"/>
    </source>
</evidence>
<dbReference type="Gene3D" id="3.30.70.1290">
    <property type="entry name" value="Transposase IS200-like"/>
    <property type="match status" value="1"/>
</dbReference>
<accession>A0A410FW61</accession>
<organism evidence="2 3">
    <name type="scientific">Bipolaricaulis sibiricus</name>
    <dbReference type="NCBI Taxonomy" id="2501609"/>
    <lineage>
        <taxon>Bacteria</taxon>
        <taxon>Candidatus Bipolaricaulota</taxon>
        <taxon>Candidatus Bipolaricaulia</taxon>
        <taxon>Candidatus Bipolaricaulales</taxon>
        <taxon>Candidatus Bipolaricaulaceae</taxon>
        <taxon>Candidatus Bipolaricaulis</taxon>
    </lineage>
</organism>
<dbReference type="GO" id="GO:0006313">
    <property type="term" value="P:DNA transposition"/>
    <property type="evidence" value="ECO:0007669"/>
    <property type="project" value="InterPro"/>
</dbReference>
<dbReference type="Pfam" id="PF01797">
    <property type="entry name" value="Y1_Tnp"/>
    <property type="match status" value="1"/>
</dbReference>
<dbReference type="NCBIfam" id="NF047646">
    <property type="entry name" value="REP_Tyr_transpos"/>
    <property type="match status" value="1"/>
</dbReference>
<reference evidence="3" key="1">
    <citation type="submission" date="2018-12" db="EMBL/GenBank/DDBJ databases">
        <title>Complete genome sequence of an uncultured bacterium of the candidate phylum Bipolaricaulota.</title>
        <authorList>
            <person name="Kadnikov V.V."/>
            <person name="Mardanov A.V."/>
            <person name="Beletsky A.V."/>
            <person name="Frank Y.A."/>
            <person name="Karnachuk O.V."/>
            <person name="Ravin N.V."/>
        </authorList>
    </citation>
    <scope>NUCLEOTIDE SEQUENCE [LARGE SCALE GENOMIC DNA]</scope>
</reference>
<evidence type="ECO:0000313" key="2">
    <source>
        <dbReference type="EMBL" id="QAA77244.1"/>
    </source>
</evidence>
<dbReference type="AlphaFoldDB" id="A0A410FW61"/>
<dbReference type="GO" id="GO:0004803">
    <property type="term" value="F:transposase activity"/>
    <property type="evidence" value="ECO:0007669"/>
    <property type="project" value="InterPro"/>
</dbReference>
<name>A0A410FW61_BIPS1</name>